<comment type="caution">
    <text evidence="1">The sequence shown here is derived from an EMBL/GenBank/DDBJ whole genome shotgun (WGS) entry which is preliminary data.</text>
</comment>
<evidence type="ECO:0000313" key="1">
    <source>
        <dbReference type="EMBL" id="MBG0569225.1"/>
    </source>
</evidence>
<gene>
    <name evidence="1" type="ORF">I4J89_48260</name>
</gene>
<keyword evidence="2" id="KW-1185">Reference proteome</keyword>
<name>A0A931CG03_9ACTN</name>
<protein>
    <submittedName>
        <fullName evidence="1">Uncharacterized protein</fullName>
    </submittedName>
</protein>
<proteinExistence type="predicted"/>
<dbReference type="EMBL" id="JADQTO010000059">
    <property type="protein sequence ID" value="MBG0569225.1"/>
    <property type="molecule type" value="Genomic_DNA"/>
</dbReference>
<dbReference type="Proteomes" id="UP000598146">
    <property type="component" value="Unassembled WGS sequence"/>
</dbReference>
<sequence length="70" mass="7402">MTVNAGPLATDGWRTGVRWASAEQAAALAEQLTAGEVVRRPYETLPEIAVLVRNPEIVNAGSFTSTVPPP</sequence>
<evidence type="ECO:0000313" key="2">
    <source>
        <dbReference type="Proteomes" id="UP000598146"/>
    </source>
</evidence>
<dbReference type="AlphaFoldDB" id="A0A931CG03"/>
<reference evidence="1" key="1">
    <citation type="submission" date="2020-11" db="EMBL/GenBank/DDBJ databases">
        <title>Isolation and identification of active actinomycetes.</title>
        <authorList>
            <person name="Sun X."/>
        </authorList>
    </citation>
    <scope>NUCLEOTIDE SEQUENCE</scope>
    <source>
        <strain evidence="1">NEAU-A11</strain>
    </source>
</reference>
<accession>A0A931CG03</accession>
<organism evidence="1 2">
    <name type="scientific">Actinoplanes aureus</name>
    <dbReference type="NCBI Taxonomy" id="2792083"/>
    <lineage>
        <taxon>Bacteria</taxon>
        <taxon>Bacillati</taxon>
        <taxon>Actinomycetota</taxon>
        <taxon>Actinomycetes</taxon>
        <taxon>Micromonosporales</taxon>
        <taxon>Micromonosporaceae</taxon>
        <taxon>Actinoplanes</taxon>
    </lineage>
</organism>
<dbReference type="RefSeq" id="WP_196420969.1">
    <property type="nucleotide sequence ID" value="NZ_JADQTO010000059.1"/>
</dbReference>